<proteinExistence type="predicted"/>
<gene>
    <name evidence="2" type="ORF">CCUR1050_LOCUS22254</name>
</gene>
<reference evidence="2" key="1">
    <citation type="submission" date="2021-01" db="EMBL/GenBank/DDBJ databases">
        <authorList>
            <person name="Corre E."/>
            <person name="Pelletier E."/>
            <person name="Niang G."/>
            <person name="Scheremetjew M."/>
            <person name="Finn R."/>
            <person name="Kale V."/>
            <person name="Holt S."/>
            <person name="Cochrane G."/>
            <person name="Meng A."/>
            <person name="Brown T."/>
            <person name="Cohen L."/>
        </authorList>
    </citation>
    <scope>NUCLEOTIDE SEQUENCE</scope>
    <source>
        <strain evidence="2">CCAP979/52</strain>
    </source>
</reference>
<sequence length="166" mass="18630">MSTQTLLAQDDFSCLELATCPDAESQSLDYYAGLTTVERAGSGDSSKSESACGADEIYLPVNFIPDEVYELIRNWELAYLQQHEPIQANDFMDTESSTDPRSSESIFEPMRLMSVSEPPPKRFFRTFWRSVTRRILRLEKQSALNRAAMSSSDASDEGSSTSRDSE</sequence>
<evidence type="ECO:0000256" key="1">
    <source>
        <dbReference type="SAM" id="MobiDB-lite"/>
    </source>
</evidence>
<dbReference type="AlphaFoldDB" id="A0A7S0MKX0"/>
<name>A0A7S0MKX0_9CRYP</name>
<feature type="region of interest" description="Disordered" evidence="1">
    <location>
        <begin position="143"/>
        <end position="166"/>
    </location>
</feature>
<evidence type="ECO:0000313" key="2">
    <source>
        <dbReference type="EMBL" id="CAD8644569.1"/>
    </source>
</evidence>
<organism evidence="2">
    <name type="scientific">Cryptomonas curvata</name>
    <dbReference type="NCBI Taxonomy" id="233186"/>
    <lineage>
        <taxon>Eukaryota</taxon>
        <taxon>Cryptophyceae</taxon>
        <taxon>Cryptomonadales</taxon>
        <taxon>Cryptomonadaceae</taxon>
        <taxon>Cryptomonas</taxon>
    </lineage>
</organism>
<protein>
    <submittedName>
        <fullName evidence="2">Uncharacterized protein</fullName>
    </submittedName>
</protein>
<accession>A0A7S0MKX0</accession>
<dbReference type="EMBL" id="HBEZ01040503">
    <property type="protein sequence ID" value="CAD8644569.1"/>
    <property type="molecule type" value="Transcribed_RNA"/>
</dbReference>
<feature type="compositionally biased region" description="Low complexity" evidence="1">
    <location>
        <begin position="147"/>
        <end position="166"/>
    </location>
</feature>